<accession>A0A0C2JJ34</accession>
<dbReference type="Proteomes" id="UP000031675">
    <property type="component" value="Unassembled WGS sequence"/>
</dbReference>
<protein>
    <submittedName>
        <fullName evidence="1">Uncharacterized protein</fullName>
    </submittedName>
</protein>
<name>A0A0C2JJ34_9ACTN</name>
<keyword evidence="2" id="KW-1185">Reference proteome</keyword>
<proteinExistence type="predicted"/>
<dbReference type="AlphaFoldDB" id="A0A0C2JJ34"/>
<gene>
    <name evidence="1" type="ORF">LP52_21805</name>
</gene>
<organism evidence="1 2">
    <name type="scientific">Streptomonospora alba</name>
    <dbReference type="NCBI Taxonomy" id="183763"/>
    <lineage>
        <taxon>Bacteria</taxon>
        <taxon>Bacillati</taxon>
        <taxon>Actinomycetota</taxon>
        <taxon>Actinomycetes</taxon>
        <taxon>Streptosporangiales</taxon>
        <taxon>Nocardiopsidaceae</taxon>
        <taxon>Streptomonospora</taxon>
    </lineage>
</organism>
<comment type="caution">
    <text evidence="1">The sequence shown here is derived from an EMBL/GenBank/DDBJ whole genome shotgun (WGS) entry which is preliminary data.</text>
</comment>
<sequence>MGRPQVDGVAFFAVQFVEFLTHAVEVPVFSVGPLFDVLGLVHDNVMVPSPQADGVGARPGE</sequence>
<evidence type="ECO:0000313" key="1">
    <source>
        <dbReference type="EMBL" id="KIH96912.1"/>
    </source>
</evidence>
<reference evidence="2" key="1">
    <citation type="journal article" date="2015" name="Chem. Biol.">
        <title>Structure, bioactivity, and resistance mechanism of streptomonomicin, an unusual lasso Peptide from an understudied halophilic actinomycete.</title>
        <authorList>
            <person name="Metelev M."/>
            <person name="Tietz J.I."/>
            <person name="Melby J.O."/>
            <person name="Blair P.M."/>
            <person name="Zhu L."/>
            <person name="Livnat I."/>
            <person name="Severinov K."/>
            <person name="Mitchell D.A."/>
        </authorList>
    </citation>
    <scope>NUCLEOTIDE SEQUENCE [LARGE SCALE GENOMIC DNA]</scope>
    <source>
        <strain evidence="2">YIM 90003</strain>
    </source>
</reference>
<evidence type="ECO:0000313" key="2">
    <source>
        <dbReference type="Proteomes" id="UP000031675"/>
    </source>
</evidence>
<dbReference type="EMBL" id="JROO01000045">
    <property type="protein sequence ID" value="KIH96912.1"/>
    <property type="molecule type" value="Genomic_DNA"/>
</dbReference>